<evidence type="ECO:0000313" key="2">
    <source>
        <dbReference type="Proteomes" id="UP001529235"/>
    </source>
</evidence>
<proteinExistence type="predicted"/>
<organism evidence="1 2">
    <name type="scientific">Ignisphaera cupida</name>
    <dbReference type="NCBI Taxonomy" id="3050454"/>
    <lineage>
        <taxon>Archaea</taxon>
        <taxon>Thermoproteota</taxon>
        <taxon>Thermoprotei</taxon>
        <taxon>Desulfurococcales</taxon>
        <taxon>Desulfurococcaceae</taxon>
        <taxon>Ignisphaera</taxon>
    </lineage>
</organism>
<protein>
    <recommendedName>
        <fullName evidence="3">C2H2-type domain-containing protein</fullName>
    </recommendedName>
</protein>
<reference evidence="1 2" key="1">
    <citation type="submission" date="2023-05" db="EMBL/GenBank/DDBJ databases">
        <title>A new hyperthermophilic archaea 'Ignisphaera cupida' sp. nov. and description of the family 'Ignisphaeraceae' fam. nov.</title>
        <authorList>
            <person name="Podosokorskaya O.A."/>
            <person name="Elcheninov A.G."/>
            <person name="Klukina A."/>
            <person name="Merkel A.Y."/>
        </authorList>
    </citation>
    <scope>NUCLEOTIDE SEQUENCE [LARGE SCALE GENOMIC DNA]</scope>
    <source>
        <strain evidence="1 2">4213-co</strain>
    </source>
</reference>
<evidence type="ECO:0008006" key="3">
    <source>
        <dbReference type="Google" id="ProtNLM"/>
    </source>
</evidence>
<accession>A0ABD4Z6V0</accession>
<keyword evidence="2" id="KW-1185">Reference proteome</keyword>
<gene>
    <name evidence="1" type="ORF">QPL79_03700</name>
</gene>
<comment type="caution">
    <text evidence="1">The sequence shown here is derived from an EMBL/GenBank/DDBJ whole genome shotgun (WGS) entry which is preliminary data.</text>
</comment>
<name>A0ABD4Z6V0_9CREN</name>
<evidence type="ECO:0000313" key="1">
    <source>
        <dbReference type="EMBL" id="MDK6028459.1"/>
    </source>
</evidence>
<sequence length="101" mass="11645">MRQEIALKKIVEYVARKAASLTQKYDLDDLVSPSIVPMFEKSVEKMASALVKRGSGLRCNLCDKGPFTKRGMYLHLIRVHAKDIEIMVQEELRKLLEVIRR</sequence>
<dbReference type="AlphaFoldDB" id="A0ABD4Z6V0"/>
<dbReference type="EMBL" id="JASNVW010000002">
    <property type="protein sequence ID" value="MDK6028459.1"/>
    <property type="molecule type" value="Genomic_DNA"/>
</dbReference>
<dbReference type="RefSeq" id="WP_285273445.1">
    <property type="nucleotide sequence ID" value="NZ_JASNVW010000002.1"/>
</dbReference>
<dbReference type="Proteomes" id="UP001529235">
    <property type="component" value="Unassembled WGS sequence"/>
</dbReference>